<evidence type="ECO:0000313" key="1">
    <source>
        <dbReference type="EMBL" id="GAG35209.1"/>
    </source>
</evidence>
<dbReference type="PANTHER" id="PTHR40050">
    <property type="entry name" value="INNER SPORE COAT PROTEIN H"/>
    <property type="match status" value="1"/>
</dbReference>
<proteinExistence type="predicted"/>
<sequence length="254" mass="28972">AAISSRTLGAGEMVRWYVTSEDIENQTSRNPLFPYPDNSPEYYGTVTANPSIDTQMALMEWYVENVGASETTGGTRCSLYSNGEFYDNIEIHIRGGSTENKPKKHFKFLFNRGYKFRYSPDAPRVNEFNLNSTYSDKAYIRQNLAFEGYDWCGCPGSESFPVRAQRNGQFHGVQVFIEEPEEELLEREGLDPDGALYKMYNTFNADGRAEKKTRRWEGRSDLDSFCSAINNTSGTTLHNNIFDQVNLPLTLNYL</sequence>
<dbReference type="InterPro" id="IPR014867">
    <property type="entry name" value="Spore_coat_CotH_CotH2/3/7"/>
</dbReference>
<name>X0WW47_9ZZZZ</name>
<dbReference type="Pfam" id="PF08757">
    <property type="entry name" value="CotH"/>
    <property type="match status" value="1"/>
</dbReference>
<reference evidence="1" key="1">
    <citation type="journal article" date="2014" name="Front. Microbiol.">
        <title>High frequency of phylogenetically diverse reductive dehalogenase-homologous genes in deep subseafloor sedimentary metagenomes.</title>
        <authorList>
            <person name="Kawai M."/>
            <person name="Futagami T."/>
            <person name="Toyoda A."/>
            <person name="Takaki Y."/>
            <person name="Nishi S."/>
            <person name="Hori S."/>
            <person name="Arai W."/>
            <person name="Tsubouchi T."/>
            <person name="Morono Y."/>
            <person name="Uchiyama I."/>
            <person name="Ito T."/>
            <person name="Fujiyama A."/>
            <person name="Inagaki F."/>
            <person name="Takami H."/>
        </authorList>
    </citation>
    <scope>NUCLEOTIDE SEQUENCE</scope>
    <source>
        <strain evidence="1">Expedition CK06-06</strain>
    </source>
</reference>
<feature type="non-terminal residue" evidence="1">
    <location>
        <position position="254"/>
    </location>
</feature>
<accession>X0WW47</accession>
<comment type="caution">
    <text evidence="1">The sequence shown here is derived from an EMBL/GenBank/DDBJ whole genome shotgun (WGS) entry which is preliminary data.</text>
</comment>
<gene>
    <name evidence="1" type="ORF">S01H1_61578</name>
</gene>
<dbReference type="EMBL" id="BARS01040387">
    <property type="protein sequence ID" value="GAG35209.1"/>
    <property type="molecule type" value="Genomic_DNA"/>
</dbReference>
<feature type="non-terminal residue" evidence="1">
    <location>
        <position position="1"/>
    </location>
</feature>
<dbReference type="PANTHER" id="PTHR40050:SF1">
    <property type="entry name" value="INNER SPORE COAT PROTEIN H"/>
    <property type="match status" value="1"/>
</dbReference>
<dbReference type="AlphaFoldDB" id="X0WW47"/>
<organism evidence="1">
    <name type="scientific">marine sediment metagenome</name>
    <dbReference type="NCBI Taxonomy" id="412755"/>
    <lineage>
        <taxon>unclassified sequences</taxon>
        <taxon>metagenomes</taxon>
        <taxon>ecological metagenomes</taxon>
    </lineage>
</organism>
<protein>
    <submittedName>
        <fullName evidence="1">Uncharacterized protein</fullName>
    </submittedName>
</protein>